<dbReference type="InterPro" id="IPR025519">
    <property type="entry name" value="DUF4407"/>
</dbReference>
<comment type="caution">
    <text evidence="2">The sequence shown here is derived from an EMBL/GenBank/DDBJ whole genome shotgun (WGS) entry which is preliminary data.</text>
</comment>
<accession>A0A8X8LGB0</accession>
<sequence>MKEKTSPAAYVHRGMGAPSRWNRFLWWLATAEEELIRDCMIDRNRYAIIGMSVMGTWLFATFAWTYFFSTVTPNLPIACFLGFFMGCIILSIDRALIKGITRSNKRKFIPLVFRGLLAVTIGVFMAQPALLYLFDKEIHVQTSLDNEHRKKEKRMRQDSVYQASRADLLRSKNELEQQLSTKYGEVSQARQIFIAETDGTGGSKRPGLKDVAKAKQDEYQKLDIEYQQMQGQLRPRLRMVDSSLHAIDVTVQKEQQAFEALLNDGFITRIEALNHLVKDNPAVAFRYYLLVALLMLIELMPVIAKTLLPTGTYDEKVRLREELEKETIQKDHERELAVRELYGEGALEQDNRFIKDFFATASRNQYENMRQYLSTWVDDGRSLDQVWYDVKKNMFTKQHN</sequence>
<keyword evidence="1" id="KW-0472">Membrane</keyword>
<keyword evidence="1" id="KW-1133">Transmembrane helix</keyword>
<feature type="transmembrane region" description="Helical" evidence="1">
    <location>
        <begin position="75"/>
        <end position="96"/>
    </location>
</feature>
<organism evidence="2 3">
    <name type="scientific">Hydrobacter penzbergensis</name>
    <dbReference type="NCBI Taxonomy" id="1235997"/>
    <lineage>
        <taxon>Bacteria</taxon>
        <taxon>Pseudomonadati</taxon>
        <taxon>Bacteroidota</taxon>
        <taxon>Chitinophagia</taxon>
        <taxon>Chitinophagales</taxon>
        <taxon>Chitinophagaceae</taxon>
        <taxon>Hydrobacter</taxon>
    </lineage>
</organism>
<evidence type="ECO:0000313" key="3">
    <source>
        <dbReference type="Proteomes" id="UP000198711"/>
    </source>
</evidence>
<reference evidence="2 3" key="1">
    <citation type="submission" date="2016-10" db="EMBL/GenBank/DDBJ databases">
        <authorList>
            <person name="Varghese N."/>
            <person name="Submissions S."/>
        </authorList>
    </citation>
    <scope>NUCLEOTIDE SEQUENCE [LARGE SCALE GENOMIC DNA]</scope>
    <source>
        <strain evidence="2 3">DSM 25353</strain>
    </source>
</reference>
<proteinExistence type="predicted"/>
<dbReference type="RefSeq" id="WP_092727011.1">
    <property type="nucleotide sequence ID" value="NZ_FNNO01000024.1"/>
</dbReference>
<dbReference type="AlphaFoldDB" id="A0A8X8LGB0"/>
<dbReference type="Proteomes" id="UP000198711">
    <property type="component" value="Unassembled WGS sequence"/>
</dbReference>
<gene>
    <name evidence="2" type="ORF">SAMN05444410_12417</name>
</gene>
<protein>
    <recommendedName>
        <fullName evidence="4">DUF4407 domain-containing protein</fullName>
    </recommendedName>
</protein>
<keyword evidence="1" id="KW-0812">Transmembrane</keyword>
<feature type="transmembrane region" description="Helical" evidence="1">
    <location>
        <begin position="46"/>
        <end position="69"/>
    </location>
</feature>
<evidence type="ECO:0000256" key="1">
    <source>
        <dbReference type="SAM" id="Phobius"/>
    </source>
</evidence>
<dbReference type="EMBL" id="FNNO01000024">
    <property type="protein sequence ID" value="SDX66775.1"/>
    <property type="molecule type" value="Genomic_DNA"/>
</dbReference>
<evidence type="ECO:0000313" key="2">
    <source>
        <dbReference type="EMBL" id="SDX66775.1"/>
    </source>
</evidence>
<keyword evidence="3" id="KW-1185">Reference proteome</keyword>
<feature type="transmembrane region" description="Helical" evidence="1">
    <location>
        <begin position="108"/>
        <end position="134"/>
    </location>
</feature>
<name>A0A8X8LGB0_9BACT</name>
<evidence type="ECO:0008006" key="4">
    <source>
        <dbReference type="Google" id="ProtNLM"/>
    </source>
</evidence>
<dbReference type="Pfam" id="PF14362">
    <property type="entry name" value="DUF4407"/>
    <property type="match status" value="1"/>
</dbReference>